<reference evidence="3" key="3">
    <citation type="submission" date="2025-09" db="UniProtKB">
        <authorList>
            <consortium name="Ensembl"/>
        </authorList>
    </citation>
    <scope>IDENTIFICATION</scope>
    <source>
        <strain evidence="3">Boxer</strain>
    </source>
</reference>
<dbReference type="SUPFAM" id="SSF49899">
    <property type="entry name" value="Concanavalin A-like lectins/glucanases"/>
    <property type="match status" value="1"/>
</dbReference>
<feature type="domain" description="B30.2/SPRY" evidence="2">
    <location>
        <begin position="481"/>
        <end position="694"/>
    </location>
</feature>
<evidence type="ECO:0000259" key="2">
    <source>
        <dbReference type="PROSITE" id="PS50188"/>
    </source>
</evidence>
<dbReference type="OrthoDB" id="9049620at2759"/>
<feature type="region of interest" description="Disordered" evidence="1">
    <location>
        <begin position="259"/>
        <end position="281"/>
    </location>
</feature>
<dbReference type="Pfam" id="PF00622">
    <property type="entry name" value="SPRY"/>
    <property type="match status" value="1"/>
</dbReference>
<dbReference type="Ensembl" id="ENSCAFT00845043341.1">
    <property type="protein sequence ID" value="ENSCAFP00845033964.1"/>
    <property type="gene ID" value="ENSCAFG00845024553.1"/>
</dbReference>
<dbReference type="PRINTS" id="PR01407">
    <property type="entry name" value="BUTYPHLNCDUF"/>
</dbReference>
<dbReference type="InterPro" id="IPR003879">
    <property type="entry name" value="Butyrophylin_SPRY"/>
</dbReference>
<dbReference type="GO" id="GO:0045087">
    <property type="term" value="P:innate immune response"/>
    <property type="evidence" value="ECO:0000318"/>
    <property type="project" value="GO_Central"/>
</dbReference>
<sequence length="694" mass="75550">PPSASSVPTPGPAAQIPVVLQARGCSTPREPARVAALRGRRNLRLPEPGADANLISPTRRKERPVSASPLGSSGCGSPGLRASALGVPGASSASLWLARGQPASRRAPRPGPGSAAPPSRRGNTAAARLVPRLRSGRARGRAGPEPRARSSRTAPFRPPAASRPRPRPRPPPASDTEPDPGTERRHGSRGPAGGPDLLHLPGLFRGAGVHRVRPQLLPRLPAPQLGARAVARSPAPSAAICRRPPRCGPNWALARLTEKTRRRRQGPVPPGQCGPPPGSAAALLRGRPAARVLGVQGVPGAPGAHHGAHRRGLQQLPAFSLKTFLDHPFQSSPISFYAVTPVVSQQIWYLDKLCKTQCSLKDKIKKAMHLQDMEVKNAAEWKEKVKSQRMRLSVEFAKLHLFLTEEEQQFLQRLSEEEEEMNKKHDENMLKLHQIITSLKQLILEIREKSQSSTLVLLQNPKDVLNRSENQDVNYSPEILKMKTVCQIPMMKEMLKQFQVAVSVAVDTAHPKLVFSQDGRYVKNGASASSWPLFSSAWSYVSGWRNPQKNAEFVERFQHLPCVLGKNVFISGRHYWEVENRDSLEIAVGVCREDVMGLADGSKMSPHVGIWAICWSSAGFWPLTSSPVSPTKQEPALHRVGVFLDSGAGDISFYSAVDGTHLHTFSCPLVSRLRPFFWLSPLASLVIPAVTGGK</sequence>
<dbReference type="Gene3D" id="2.60.120.920">
    <property type="match status" value="1"/>
</dbReference>
<accession>A0A8I3PRY7</accession>
<protein>
    <recommendedName>
        <fullName evidence="2">B30.2/SPRY domain-containing protein</fullName>
    </recommendedName>
</protein>
<dbReference type="InterPro" id="IPR013320">
    <property type="entry name" value="ConA-like_dom_sf"/>
</dbReference>
<dbReference type="InterPro" id="IPR035829">
    <property type="entry name" value="PRY/SPRY_TRIM4"/>
</dbReference>
<dbReference type="PROSITE" id="PS50188">
    <property type="entry name" value="B302_SPRY"/>
    <property type="match status" value="1"/>
</dbReference>
<organism evidence="3 4">
    <name type="scientific">Canis lupus familiaris</name>
    <name type="common">Dog</name>
    <name type="synonym">Canis familiaris</name>
    <dbReference type="NCBI Taxonomy" id="9615"/>
    <lineage>
        <taxon>Eukaryota</taxon>
        <taxon>Metazoa</taxon>
        <taxon>Chordata</taxon>
        <taxon>Craniata</taxon>
        <taxon>Vertebrata</taxon>
        <taxon>Euteleostomi</taxon>
        <taxon>Mammalia</taxon>
        <taxon>Eutheria</taxon>
        <taxon>Laurasiatheria</taxon>
        <taxon>Carnivora</taxon>
        <taxon>Caniformia</taxon>
        <taxon>Canidae</taxon>
        <taxon>Canis</taxon>
    </lineage>
</organism>
<name>A0A8I3PRY7_CANLF</name>
<dbReference type="GO" id="GO:0005829">
    <property type="term" value="C:cytosol"/>
    <property type="evidence" value="ECO:0000318"/>
    <property type="project" value="GO_Central"/>
</dbReference>
<dbReference type="GO" id="GO:0061630">
    <property type="term" value="F:ubiquitin protein ligase activity"/>
    <property type="evidence" value="ECO:0000318"/>
    <property type="project" value="GO_Central"/>
</dbReference>
<evidence type="ECO:0000313" key="4">
    <source>
        <dbReference type="Proteomes" id="UP000805418"/>
    </source>
</evidence>
<dbReference type="GO" id="GO:0010468">
    <property type="term" value="P:regulation of gene expression"/>
    <property type="evidence" value="ECO:0000318"/>
    <property type="project" value="GO_Central"/>
</dbReference>
<feature type="region of interest" description="Disordered" evidence="1">
    <location>
        <begin position="32"/>
        <end position="201"/>
    </location>
</feature>
<reference evidence="3" key="2">
    <citation type="submission" date="2025-08" db="UniProtKB">
        <authorList>
            <consortium name="Ensembl"/>
        </authorList>
    </citation>
    <scope>IDENTIFICATION</scope>
    <source>
        <strain evidence="3">Boxer</strain>
    </source>
</reference>
<dbReference type="PANTHER" id="PTHR24103">
    <property type="entry name" value="E3 UBIQUITIN-PROTEIN LIGASE TRIM"/>
    <property type="match status" value="1"/>
</dbReference>
<feature type="compositionally biased region" description="Pro residues" evidence="1">
    <location>
        <begin position="267"/>
        <end position="278"/>
    </location>
</feature>
<dbReference type="GeneTree" id="ENSGT00940000163330"/>
<feature type="compositionally biased region" description="Low complexity" evidence="1">
    <location>
        <begin position="112"/>
        <end position="122"/>
    </location>
</feature>
<gene>
    <name evidence="3" type="primary">LOC119868827</name>
</gene>
<dbReference type="GO" id="GO:0005737">
    <property type="term" value="C:cytoplasm"/>
    <property type="evidence" value="ECO:0000318"/>
    <property type="project" value="GO_Central"/>
</dbReference>
<reference evidence="3" key="1">
    <citation type="submission" date="2020-03" db="EMBL/GenBank/DDBJ databases">
        <title>Long-read based genome assembly of a Labrador retriever dog.</title>
        <authorList>
            <person name="Eory L."/>
            <person name="Zhang W."/>
            <person name="Schoenebeck J."/>
        </authorList>
    </citation>
    <scope>NUCLEOTIDE SEQUENCE [LARGE SCALE GENOMIC DNA]</scope>
    <source>
        <strain evidence="3">Labrador retriever</strain>
    </source>
</reference>
<dbReference type="InterPro" id="IPR050143">
    <property type="entry name" value="TRIM/RBCC"/>
</dbReference>
<dbReference type="InterPro" id="IPR003877">
    <property type="entry name" value="SPRY_dom"/>
</dbReference>
<feature type="compositionally biased region" description="Low complexity" evidence="1">
    <location>
        <begin position="149"/>
        <end position="163"/>
    </location>
</feature>
<evidence type="ECO:0000256" key="1">
    <source>
        <dbReference type="SAM" id="MobiDB-lite"/>
    </source>
</evidence>
<proteinExistence type="predicted"/>
<dbReference type="CDD" id="cd15809">
    <property type="entry name" value="SPRY_PRY_TRIM4"/>
    <property type="match status" value="1"/>
</dbReference>
<evidence type="ECO:0000313" key="3">
    <source>
        <dbReference type="Ensembl" id="ENSCAFP00845033964.1"/>
    </source>
</evidence>
<dbReference type="SMART" id="SM00449">
    <property type="entry name" value="SPRY"/>
    <property type="match status" value="1"/>
</dbReference>
<dbReference type="Proteomes" id="UP000805418">
    <property type="component" value="Unassembled WGS sequence"/>
</dbReference>
<dbReference type="InterPro" id="IPR043136">
    <property type="entry name" value="B30.2/SPRY_sf"/>
</dbReference>
<dbReference type="InterPro" id="IPR001870">
    <property type="entry name" value="B30.2/SPRY"/>
</dbReference>
<keyword evidence="4" id="KW-1185">Reference proteome</keyword>
<dbReference type="AlphaFoldDB" id="A0A8I3PRY7"/>